<keyword evidence="5 8" id="KW-0812">Transmembrane</keyword>
<proteinExistence type="inferred from homology"/>
<keyword evidence="3" id="KW-1003">Cell membrane</keyword>
<keyword evidence="6 8" id="KW-1133">Transmembrane helix</keyword>
<gene>
    <name evidence="10" type="ORF">QYF68_15960</name>
</gene>
<evidence type="ECO:0000259" key="9">
    <source>
        <dbReference type="PROSITE" id="PS50928"/>
    </source>
</evidence>
<evidence type="ECO:0000256" key="7">
    <source>
        <dbReference type="ARBA" id="ARBA00023136"/>
    </source>
</evidence>
<comment type="subcellular location">
    <subcellularLocation>
        <location evidence="1">Cell inner membrane</location>
        <topology evidence="1">Multi-pass membrane protein</topology>
    </subcellularLocation>
    <subcellularLocation>
        <location evidence="8">Cell membrane</location>
        <topology evidence="8">Multi-pass membrane protein</topology>
    </subcellularLocation>
</comment>
<accession>A0ABT8HEV6</accession>
<keyword evidence="11" id="KW-1185">Reference proteome</keyword>
<feature type="transmembrane region" description="Helical" evidence="8">
    <location>
        <begin position="132"/>
        <end position="153"/>
    </location>
</feature>
<reference evidence="10" key="1">
    <citation type="submission" date="2023-07" db="EMBL/GenBank/DDBJ databases">
        <title>Degradation of tert-butanol by M. austroafricanum TBA100.</title>
        <authorList>
            <person name="Helbich S."/>
            <person name="Vainshtein Y."/>
        </authorList>
    </citation>
    <scope>NUCLEOTIDE SEQUENCE</scope>
    <source>
        <strain evidence="10">TBA100</strain>
    </source>
</reference>
<evidence type="ECO:0000313" key="10">
    <source>
        <dbReference type="EMBL" id="MDN4519299.1"/>
    </source>
</evidence>
<keyword evidence="7 8" id="KW-0472">Membrane</keyword>
<dbReference type="PROSITE" id="PS50928">
    <property type="entry name" value="ABC_TM1"/>
    <property type="match status" value="1"/>
</dbReference>
<dbReference type="SUPFAM" id="SSF161098">
    <property type="entry name" value="MetI-like"/>
    <property type="match status" value="1"/>
</dbReference>
<evidence type="ECO:0000256" key="1">
    <source>
        <dbReference type="ARBA" id="ARBA00004429"/>
    </source>
</evidence>
<organism evidence="10 11">
    <name type="scientific">Mycolicibacterium austroafricanum</name>
    <name type="common">Mycobacterium austroafricanum</name>
    <dbReference type="NCBI Taxonomy" id="39687"/>
    <lineage>
        <taxon>Bacteria</taxon>
        <taxon>Bacillati</taxon>
        <taxon>Actinomycetota</taxon>
        <taxon>Actinomycetes</taxon>
        <taxon>Mycobacteriales</taxon>
        <taxon>Mycobacteriaceae</taxon>
        <taxon>Mycolicibacterium</taxon>
    </lineage>
</organism>
<keyword evidence="4" id="KW-0997">Cell inner membrane</keyword>
<evidence type="ECO:0000256" key="8">
    <source>
        <dbReference type="RuleBase" id="RU363032"/>
    </source>
</evidence>
<dbReference type="Gene3D" id="1.10.3720.10">
    <property type="entry name" value="MetI-like"/>
    <property type="match status" value="1"/>
</dbReference>
<dbReference type="CDD" id="cd06261">
    <property type="entry name" value="TM_PBP2"/>
    <property type="match status" value="1"/>
</dbReference>
<comment type="similarity">
    <text evidence="8">Belongs to the binding-protein-dependent transport system permease family.</text>
</comment>
<dbReference type="InterPro" id="IPR000515">
    <property type="entry name" value="MetI-like"/>
</dbReference>
<dbReference type="InterPro" id="IPR035906">
    <property type="entry name" value="MetI-like_sf"/>
</dbReference>
<dbReference type="Pfam" id="PF00528">
    <property type="entry name" value="BPD_transp_1"/>
    <property type="match status" value="1"/>
</dbReference>
<evidence type="ECO:0000256" key="2">
    <source>
        <dbReference type="ARBA" id="ARBA00022448"/>
    </source>
</evidence>
<dbReference type="RefSeq" id="WP_301161457.1">
    <property type="nucleotide sequence ID" value="NZ_JAUHTC010000054.1"/>
</dbReference>
<evidence type="ECO:0000256" key="6">
    <source>
        <dbReference type="ARBA" id="ARBA00022989"/>
    </source>
</evidence>
<evidence type="ECO:0000256" key="3">
    <source>
        <dbReference type="ARBA" id="ARBA00022475"/>
    </source>
</evidence>
<protein>
    <submittedName>
        <fullName evidence="10">ABC transporter permease subunit</fullName>
    </submittedName>
</protein>
<dbReference type="Proteomes" id="UP001172687">
    <property type="component" value="Unassembled WGS sequence"/>
</dbReference>
<name>A0ABT8HEV6_MYCAO</name>
<feature type="transmembrane region" description="Helical" evidence="8">
    <location>
        <begin position="100"/>
        <end position="117"/>
    </location>
</feature>
<sequence length="278" mass="30081">MTSRGISRSALLALWGVFLALPVAATMLYSVATVWRGRALPDGFTVHWWVQTLSEPRVVAALLRSTWLATLTVLIVAAVVLPALYWGYIRNPRIRTTMQVCALLPFALPFVVLAYGIKRLAGATEVTQPWEASPLLVVLGHVALAFPFFLWPVDGAMAAADVRNLSEAAETSGASPLSTLFRVVIPNIRTGILTGAILTFATSFGEYSIARVITGSSFETLPVWQVAALQDNRGNPNGVAVMAMFTFVLMFVVSVLIARTGRGEPVRLLPGINTTQKR</sequence>
<evidence type="ECO:0000256" key="4">
    <source>
        <dbReference type="ARBA" id="ARBA00022519"/>
    </source>
</evidence>
<keyword evidence="2 8" id="KW-0813">Transport</keyword>
<feature type="domain" description="ABC transmembrane type-1" evidence="9">
    <location>
        <begin position="62"/>
        <end position="257"/>
    </location>
</feature>
<comment type="caution">
    <text evidence="10">The sequence shown here is derived from an EMBL/GenBank/DDBJ whole genome shotgun (WGS) entry which is preliminary data.</text>
</comment>
<evidence type="ECO:0000313" key="11">
    <source>
        <dbReference type="Proteomes" id="UP001172687"/>
    </source>
</evidence>
<evidence type="ECO:0000256" key="5">
    <source>
        <dbReference type="ARBA" id="ARBA00022692"/>
    </source>
</evidence>
<feature type="transmembrane region" description="Helical" evidence="8">
    <location>
        <begin position="67"/>
        <end position="88"/>
    </location>
</feature>
<dbReference type="PANTHER" id="PTHR43357">
    <property type="entry name" value="INNER MEMBRANE ABC TRANSPORTER PERMEASE PROTEIN YDCV"/>
    <property type="match status" value="1"/>
</dbReference>
<dbReference type="EMBL" id="JAUHTC010000054">
    <property type="protein sequence ID" value="MDN4519299.1"/>
    <property type="molecule type" value="Genomic_DNA"/>
</dbReference>
<dbReference type="PANTHER" id="PTHR43357:SF4">
    <property type="entry name" value="INNER MEMBRANE ABC TRANSPORTER PERMEASE PROTEIN YDCV"/>
    <property type="match status" value="1"/>
</dbReference>
<feature type="transmembrane region" description="Helical" evidence="8">
    <location>
        <begin position="239"/>
        <end position="258"/>
    </location>
</feature>